<dbReference type="PANTHER" id="PTHR46708:SF2">
    <property type="entry name" value="FIBRONECTIN TYPE-III DOMAIN-CONTAINING PROTEIN"/>
    <property type="match status" value="1"/>
</dbReference>
<dbReference type="InterPro" id="IPR045474">
    <property type="entry name" value="GEVED"/>
</dbReference>
<dbReference type="AlphaFoldDB" id="A0A927GIA4"/>
<dbReference type="PANTHER" id="PTHR46708">
    <property type="entry name" value="TENASCIN"/>
    <property type="match status" value="1"/>
</dbReference>
<dbReference type="SMART" id="SM00060">
    <property type="entry name" value="FN3"/>
    <property type="match status" value="2"/>
</dbReference>
<organism evidence="4 5">
    <name type="scientific">Hymenobacter montanus</name>
    <dbReference type="NCBI Taxonomy" id="2771359"/>
    <lineage>
        <taxon>Bacteria</taxon>
        <taxon>Pseudomonadati</taxon>
        <taxon>Bacteroidota</taxon>
        <taxon>Cytophagia</taxon>
        <taxon>Cytophagales</taxon>
        <taxon>Hymenobacteraceae</taxon>
        <taxon>Hymenobacter</taxon>
    </lineage>
</organism>
<name>A0A927GIA4_9BACT</name>
<evidence type="ECO:0000259" key="3">
    <source>
        <dbReference type="PROSITE" id="PS50853"/>
    </source>
</evidence>
<dbReference type="InterPro" id="IPR050991">
    <property type="entry name" value="ECM_Regulatory_Proteins"/>
</dbReference>
<sequence length="823" mass="83366">MQVFTSLWRRWLLPALLVIGGAAVCPAQAQVNGYSFTASAGTFTPLANSATNVPVLLADDATSGSTLLPLGFSFVFGGVAYTGVKASSNGFLSFNANASYNVGNQLSTNAAATEKPLLAPLWDDLAGSAAGARASYQTSGTAPNRVFTFEWLNWKWSYQATGPVISFQVKLYEGTNRIEYIYRPESMAPATGPSFGASIGLAGPVPAMNPSAFLSLNNSSAAPVTSSTTETRTITTAPAAGQMYAFEPGTSAGCSAPFDLGAAPVTGTTATLTFQGPAIATGYTVTYQAAGGPLQTLSPAPTASPVTLSGLTPNTTYTATVAAACGGGLTSPPTTVTFNTTAGYCATNLGGTCGPDNITAINLSGTTLNASGLTCTSSGAPAQAYTSYPASGSTTATVQRGSTYQLIVTTGANDIISAWLDADHSLSFEPGEWVQVAVSSGVNLPSTVNITVPATAALGQTVLRVRSRRTPNTNGPSDACTNFGLGETKDFILTITEPSACPLPTNLSASNATQNGATLSFALGGGGGTATLIYGPAGFDPATSGTSVVGATSPLTLTTLQPSTAYQFYVRQNCGGAAGTSPLAGPINFATTPTNDDPCAAIVLPLNSTCVPLNTTNLGATITTSPSVSASACTGVNFTPRDVWFSFTTAATGPGSTAVRISVTGSSASIVQALRGTSCTGPFVNVRCVGGQSNVAAPALDLTSLTASTTYWVRVHTFQFNDLLGAFSICATASTVSAARAQAEADGLLVSPNPSASGEFTLHRSSAQAGEASLFNALGQCVLRQSLRPAAEQTVDARSLAPGLYTLRVAAGGQVLTRRVVLE</sequence>
<evidence type="ECO:0000313" key="5">
    <source>
        <dbReference type="Proteomes" id="UP000612233"/>
    </source>
</evidence>
<dbReference type="RefSeq" id="WP_191003749.1">
    <property type="nucleotide sequence ID" value="NZ_JACXAD010000003.1"/>
</dbReference>
<proteinExistence type="predicted"/>
<gene>
    <name evidence="4" type="ORF">IC235_03290</name>
</gene>
<dbReference type="NCBIfam" id="TIGR04183">
    <property type="entry name" value="Por_Secre_tail"/>
    <property type="match status" value="1"/>
</dbReference>
<dbReference type="SUPFAM" id="SSF49265">
    <property type="entry name" value="Fibronectin type III"/>
    <property type="match status" value="2"/>
</dbReference>
<dbReference type="InterPro" id="IPR013783">
    <property type="entry name" value="Ig-like_fold"/>
</dbReference>
<evidence type="ECO:0000313" key="4">
    <source>
        <dbReference type="EMBL" id="MBD2766914.1"/>
    </source>
</evidence>
<dbReference type="InterPro" id="IPR003961">
    <property type="entry name" value="FN3_dom"/>
</dbReference>
<dbReference type="CDD" id="cd00063">
    <property type="entry name" value="FN3"/>
    <property type="match status" value="1"/>
</dbReference>
<feature type="domain" description="Fibronectin type-III" evidence="3">
    <location>
        <begin position="503"/>
        <end position="594"/>
    </location>
</feature>
<accession>A0A927GIA4</accession>
<dbReference type="EMBL" id="JACXAD010000003">
    <property type="protein sequence ID" value="MBD2766914.1"/>
    <property type="molecule type" value="Genomic_DNA"/>
</dbReference>
<dbReference type="Pfam" id="PF18962">
    <property type="entry name" value="Por_Secre_tail"/>
    <property type="match status" value="1"/>
</dbReference>
<dbReference type="Pfam" id="PF20009">
    <property type="entry name" value="GEVED"/>
    <property type="match status" value="1"/>
</dbReference>
<evidence type="ECO:0000256" key="1">
    <source>
        <dbReference type="ARBA" id="ARBA00022737"/>
    </source>
</evidence>
<reference evidence="4" key="1">
    <citation type="submission" date="2020-09" db="EMBL/GenBank/DDBJ databases">
        <authorList>
            <person name="Kim M.K."/>
        </authorList>
    </citation>
    <scope>NUCLEOTIDE SEQUENCE</scope>
    <source>
        <strain evidence="4">BT664</strain>
    </source>
</reference>
<dbReference type="PROSITE" id="PS50853">
    <property type="entry name" value="FN3"/>
    <property type="match status" value="2"/>
</dbReference>
<keyword evidence="1" id="KW-0677">Repeat</keyword>
<keyword evidence="5" id="KW-1185">Reference proteome</keyword>
<dbReference type="Proteomes" id="UP000612233">
    <property type="component" value="Unassembled WGS sequence"/>
</dbReference>
<dbReference type="Gene3D" id="2.60.40.10">
    <property type="entry name" value="Immunoglobulins"/>
    <property type="match status" value="2"/>
</dbReference>
<dbReference type="Pfam" id="PF00041">
    <property type="entry name" value="fn3"/>
    <property type="match status" value="1"/>
</dbReference>
<comment type="caution">
    <text evidence="4">The sequence shown here is derived from an EMBL/GenBank/DDBJ whole genome shotgun (WGS) entry which is preliminary data.</text>
</comment>
<dbReference type="InterPro" id="IPR026444">
    <property type="entry name" value="Secre_tail"/>
</dbReference>
<keyword evidence="2" id="KW-0732">Signal</keyword>
<dbReference type="InterPro" id="IPR036116">
    <property type="entry name" value="FN3_sf"/>
</dbReference>
<feature type="domain" description="Fibronectin type-III" evidence="3">
    <location>
        <begin position="256"/>
        <end position="344"/>
    </location>
</feature>
<feature type="chain" id="PRO_5037839695" evidence="2">
    <location>
        <begin position="30"/>
        <end position="823"/>
    </location>
</feature>
<protein>
    <submittedName>
        <fullName evidence="4">Fibronectin type III domain-containing protein</fullName>
    </submittedName>
</protein>
<feature type="signal peptide" evidence="2">
    <location>
        <begin position="1"/>
        <end position="29"/>
    </location>
</feature>
<evidence type="ECO:0000256" key="2">
    <source>
        <dbReference type="SAM" id="SignalP"/>
    </source>
</evidence>